<feature type="transmembrane region" description="Helical" evidence="1">
    <location>
        <begin position="450"/>
        <end position="468"/>
    </location>
</feature>
<feature type="transmembrane region" description="Helical" evidence="1">
    <location>
        <begin position="224"/>
        <end position="247"/>
    </location>
</feature>
<feature type="transmembrane region" description="Helical" evidence="1">
    <location>
        <begin position="390"/>
        <end position="414"/>
    </location>
</feature>
<keyword evidence="1" id="KW-0812">Transmembrane</keyword>
<dbReference type="EMBL" id="CP003345">
    <property type="protein sequence ID" value="AFM04789.1"/>
    <property type="molecule type" value="Genomic_DNA"/>
</dbReference>
<accession>I4ALF4</accession>
<evidence type="ECO:0000313" key="3">
    <source>
        <dbReference type="Proteomes" id="UP000006054"/>
    </source>
</evidence>
<name>I4ALF4_BERLS</name>
<dbReference type="RefSeq" id="WP_014798226.1">
    <property type="nucleotide sequence ID" value="NC_018018.1"/>
</dbReference>
<evidence type="ECO:0008006" key="4">
    <source>
        <dbReference type="Google" id="ProtNLM"/>
    </source>
</evidence>
<gene>
    <name evidence="2" type="ordered locus">Fleli_2422</name>
</gene>
<dbReference type="HOGENOM" id="CLU_440592_0_0_10"/>
<feature type="transmembrane region" description="Helical" evidence="1">
    <location>
        <begin position="350"/>
        <end position="369"/>
    </location>
</feature>
<proteinExistence type="predicted"/>
<dbReference type="OrthoDB" id="872269at2"/>
<feature type="transmembrane region" description="Helical" evidence="1">
    <location>
        <begin position="65"/>
        <end position="87"/>
    </location>
</feature>
<feature type="transmembrane region" description="Helical" evidence="1">
    <location>
        <begin position="29"/>
        <end position="45"/>
    </location>
</feature>
<feature type="transmembrane region" description="Helical" evidence="1">
    <location>
        <begin position="156"/>
        <end position="179"/>
    </location>
</feature>
<keyword evidence="3" id="KW-1185">Reference proteome</keyword>
<evidence type="ECO:0000256" key="1">
    <source>
        <dbReference type="SAM" id="Phobius"/>
    </source>
</evidence>
<reference evidence="3" key="1">
    <citation type="submission" date="2012-06" db="EMBL/GenBank/DDBJ databases">
        <title>The complete genome of Flexibacter litoralis DSM 6794.</title>
        <authorList>
            <person name="Lucas S."/>
            <person name="Copeland A."/>
            <person name="Lapidus A."/>
            <person name="Glavina del Rio T."/>
            <person name="Dalin E."/>
            <person name="Tice H."/>
            <person name="Bruce D."/>
            <person name="Goodwin L."/>
            <person name="Pitluck S."/>
            <person name="Peters L."/>
            <person name="Ovchinnikova G."/>
            <person name="Lu M."/>
            <person name="Kyrpides N."/>
            <person name="Mavromatis K."/>
            <person name="Ivanova N."/>
            <person name="Brettin T."/>
            <person name="Detter J.C."/>
            <person name="Han C."/>
            <person name="Larimer F."/>
            <person name="Land M."/>
            <person name="Hauser L."/>
            <person name="Markowitz V."/>
            <person name="Cheng J.-F."/>
            <person name="Hugenholtz P."/>
            <person name="Woyke T."/>
            <person name="Wu D."/>
            <person name="Spring S."/>
            <person name="Lang E."/>
            <person name="Kopitz M."/>
            <person name="Brambilla E."/>
            <person name="Klenk H.-P."/>
            <person name="Eisen J.A."/>
        </authorList>
    </citation>
    <scope>NUCLEOTIDE SEQUENCE [LARGE SCALE GENOMIC DNA]</scope>
    <source>
        <strain evidence="3">ATCC 23117 / DSM 6794 / NBRC 15988 / NCIMB 1366 / Sio-4</strain>
    </source>
</reference>
<feature type="transmembrane region" description="Helical" evidence="1">
    <location>
        <begin position="420"/>
        <end position="438"/>
    </location>
</feature>
<feature type="transmembrane region" description="Helical" evidence="1">
    <location>
        <begin position="191"/>
        <end position="212"/>
    </location>
</feature>
<keyword evidence="1" id="KW-1133">Transmembrane helix</keyword>
<keyword evidence="1" id="KW-0472">Membrane</keyword>
<evidence type="ECO:0000313" key="2">
    <source>
        <dbReference type="EMBL" id="AFM04789.1"/>
    </source>
</evidence>
<sequence length="620" mass="73179" precursor="true">MIFLFWLLFFSISFLSVFTSLISKNGESIQVFLLPLLVGLLYFVSNDKKIKNNFLSFPKNNSKQFLFLILGSILIWILNAIPVLNIFELTSEFPFRIPSKDSVFYARLSERLLTSDYESFFAFHNDTPAVLGTSPYHFFELWLTAFFSRLFSISGFLAYSLITLPLLQITVWIGFLSIYQKFNVEKKDANLSFLAFIWCFGLLFLGGIYFSFYQYSNFFSATYWLSNTIFTGLSEHYFFWTAALIFYTSKNYRAIIWIIFSLVFVSPTLWASCWAGLFVMGIILLYQNKIEFLKKYKVESTLFFLLPLCYLGFYHFTKSEQNVADESISVLLLSQSSSTFFRFFKQVTLYAVNFILIFIPFVFIFYNEFLQLIKKIIKPIKDKKITFQPIQIVFLFFVGATLGAIFFYLLLPFHIEKFQFLRNFILPFVHISLIYLFIKGKRNFNSKVKIIFTFLLLYQFGFTLHWFWRETYLQQEHSQEYLNEIGKQKNLKIGAVWYEKEDYAARLVFNRIESFEIEGEYLAFKTGIKQIYNLNMACLETEKEPSFMTIEADIFAVWLRENNPQKEIICSDSLKTLFIETHNLDFLILGKNVPIPIKIQPQIKFQVEDKQSGETFLRLK</sequence>
<organism evidence="2 3">
    <name type="scientific">Bernardetia litoralis (strain ATCC 23117 / DSM 6794 / NBRC 15988 / NCIMB 1366 / Fx l1 / Sio-4)</name>
    <name type="common">Flexibacter litoralis</name>
    <dbReference type="NCBI Taxonomy" id="880071"/>
    <lineage>
        <taxon>Bacteria</taxon>
        <taxon>Pseudomonadati</taxon>
        <taxon>Bacteroidota</taxon>
        <taxon>Cytophagia</taxon>
        <taxon>Cytophagales</taxon>
        <taxon>Bernardetiaceae</taxon>
        <taxon>Bernardetia</taxon>
    </lineage>
</organism>
<protein>
    <recommendedName>
        <fullName evidence="4">Glycosyltransferase RgtA/B/C/D-like domain-containing protein</fullName>
    </recommendedName>
</protein>
<dbReference type="PATRIC" id="fig|880071.3.peg.2408"/>
<dbReference type="KEGG" id="fli:Fleli_2422"/>
<dbReference type="Proteomes" id="UP000006054">
    <property type="component" value="Chromosome"/>
</dbReference>
<feature type="transmembrane region" description="Helical" evidence="1">
    <location>
        <begin position="254"/>
        <end position="286"/>
    </location>
</feature>
<dbReference type="AlphaFoldDB" id="I4ALF4"/>